<dbReference type="PANTHER" id="PTHR43280">
    <property type="entry name" value="ARAC-FAMILY TRANSCRIPTIONAL REGULATOR"/>
    <property type="match status" value="1"/>
</dbReference>
<dbReference type="SMART" id="SM00342">
    <property type="entry name" value="HTH_ARAC"/>
    <property type="match status" value="1"/>
</dbReference>
<dbReference type="EMBL" id="AZCU01000017">
    <property type="protein sequence ID" value="KRK23244.1"/>
    <property type="molecule type" value="Genomic_DNA"/>
</dbReference>
<dbReference type="InterPro" id="IPR018060">
    <property type="entry name" value="HTH_AraC"/>
</dbReference>
<gene>
    <name evidence="5" type="ORF">FD24_GL001179</name>
</gene>
<dbReference type="PANTHER" id="PTHR43280:SF28">
    <property type="entry name" value="HTH-TYPE TRANSCRIPTIONAL ACTIVATOR RHAS"/>
    <property type="match status" value="1"/>
</dbReference>
<evidence type="ECO:0000256" key="3">
    <source>
        <dbReference type="ARBA" id="ARBA00023163"/>
    </source>
</evidence>
<evidence type="ECO:0000259" key="4">
    <source>
        <dbReference type="PROSITE" id="PS01124"/>
    </source>
</evidence>
<dbReference type="PROSITE" id="PS01124">
    <property type="entry name" value="HTH_ARAC_FAMILY_2"/>
    <property type="match status" value="1"/>
</dbReference>
<proteinExistence type="predicted"/>
<dbReference type="GO" id="GO:0043565">
    <property type="term" value="F:sequence-specific DNA binding"/>
    <property type="evidence" value="ECO:0007669"/>
    <property type="project" value="InterPro"/>
</dbReference>
<sequence>MNTRILNFLKQPTLIEEKQKASHRFVEDMPPYAINQELSQKEHGRVLSNYFFRNKDIYISRHNRYADYPTHTHTFLEMNYMLQGSATEIVDGKQITLNTSDLLLLDNGSTHSIKALGENDLLINILFRTKNISISLLNDLRRSNNIFYDFLLSQVINKQNKNRDYLIFTKRRNQEVQATLDRIIEEYYSNNDFSNSIIKSYLSILLVQLVREYPVSGPHQENKTKLLTIKILKVIAQEYKTISLNELAQRYSYNKNYLSNVFKSEVGQTFSEVLTRQRLIQAHTLITSTSLPIATIMDQVGIKNKTFFYRKYKQYYQKLPSADR</sequence>
<dbReference type="RefSeq" id="WP_056952975.1">
    <property type="nucleotide sequence ID" value="NZ_AZCU01000017.1"/>
</dbReference>
<dbReference type="Pfam" id="PF12833">
    <property type="entry name" value="HTH_18"/>
    <property type="match status" value="1"/>
</dbReference>
<dbReference type="AlphaFoldDB" id="A0A837R7V1"/>
<dbReference type="Gene3D" id="2.60.120.10">
    <property type="entry name" value="Jelly Rolls"/>
    <property type="match status" value="1"/>
</dbReference>
<dbReference type="InterPro" id="IPR003313">
    <property type="entry name" value="AraC-bd"/>
</dbReference>
<dbReference type="GO" id="GO:0003700">
    <property type="term" value="F:DNA-binding transcription factor activity"/>
    <property type="evidence" value="ECO:0007669"/>
    <property type="project" value="InterPro"/>
</dbReference>
<dbReference type="InterPro" id="IPR037923">
    <property type="entry name" value="HTH-like"/>
</dbReference>
<dbReference type="SUPFAM" id="SSF51215">
    <property type="entry name" value="Regulatory protein AraC"/>
    <property type="match status" value="1"/>
</dbReference>
<evidence type="ECO:0000256" key="2">
    <source>
        <dbReference type="ARBA" id="ARBA00023125"/>
    </source>
</evidence>
<dbReference type="InterPro" id="IPR009057">
    <property type="entry name" value="Homeodomain-like_sf"/>
</dbReference>
<dbReference type="Proteomes" id="UP000051020">
    <property type="component" value="Unassembled WGS sequence"/>
</dbReference>
<evidence type="ECO:0000313" key="6">
    <source>
        <dbReference type="Proteomes" id="UP000051020"/>
    </source>
</evidence>
<feature type="domain" description="HTH araC/xylS-type" evidence="4">
    <location>
        <begin position="229"/>
        <end position="324"/>
    </location>
</feature>
<comment type="caution">
    <text evidence="5">The sequence shown here is derived from an EMBL/GenBank/DDBJ whole genome shotgun (WGS) entry which is preliminary data.</text>
</comment>
<accession>A0A837R7V1</accession>
<keyword evidence="3" id="KW-0804">Transcription</keyword>
<dbReference type="InterPro" id="IPR014710">
    <property type="entry name" value="RmlC-like_jellyroll"/>
</dbReference>
<dbReference type="SUPFAM" id="SSF46689">
    <property type="entry name" value="Homeodomain-like"/>
    <property type="match status" value="1"/>
</dbReference>
<organism evidence="5 6">
    <name type="scientific">Lactiplantibacillus pentosus DSM 20314</name>
    <dbReference type="NCBI Taxonomy" id="1423791"/>
    <lineage>
        <taxon>Bacteria</taxon>
        <taxon>Bacillati</taxon>
        <taxon>Bacillota</taxon>
        <taxon>Bacilli</taxon>
        <taxon>Lactobacillales</taxon>
        <taxon>Lactobacillaceae</taxon>
        <taxon>Lactiplantibacillus</taxon>
    </lineage>
</organism>
<protein>
    <submittedName>
        <fullName evidence="5">Transcription regulator</fullName>
    </submittedName>
</protein>
<dbReference type="CDD" id="cd06996">
    <property type="entry name" value="cupin_Lmo2851-like_N"/>
    <property type="match status" value="1"/>
</dbReference>
<dbReference type="Pfam" id="PF02311">
    <property type="entry name" value="AraC_binding"/>
    <property type="match status" value="1"/>
</dbReference>
<dbReference type="Gene3D" id="1.10.10.60">
    <property type="entry name" value="Homeodomain-like"/>
    <property type="match status" value="2"/>
</dbReference>
<name>A0A837R7V1_LACPE</name>
<keyword evidence="2" id="KW-0238">DNA-binding</keyword>
<dbReference type="GeneID" id="49395524"/>
<evidence type="ECO:0000256" key="1">
    <source>
        <dbReference type="ARBA" id="ARBA00023015"/>
    </source>
</evidence>
<reference evidence="5 6" key="1">
    <citation type="journal article" date="2015" name="Genome Announc.">
        <title>Expanding the biotechnology potential of lactobacilli through comparative genomics of 213 strains and associated genera.</title>
        <authorList>
            <person name="Sun Z."/>
            <person name="Harris H.M."/>
            <person name="McCann A."/>
            <person name="Guo C."/>
            <person name="Argimon S."/>
            <person name="Zhang W."/>
            <person name="Yang X."/>
            <person name="Jeffery I.B."/>
            <person name="Cooney J.C."/>
            <person name="Kagawa T.F."/>
            <person name="Liu W."/>
            <person name="Song Y."/>
            <person name="Salvetti E."/>
            <person name="Wrobel A."/>
            <person name="Rasinkangas P."/>
            <person name="Parkhill J."/>
            <person name="Rea M.C."/>
            <person name="O'Sullivan O."/>
            <person name="Ritari J."/>
            <person name="Douillard F.P."/>
            <person name="Paul Ross R."/>
            <person name="Yang R."/>
            <person name="Briner A.E."/>
            <person name="Felis G.E."/>
            <person name="de Vos W.M."/>
            <person name="Barrangou R."/>
            <person name="Klaenhammer T.R."/>
            <person name="Caufield P.W."/>
            <person name="Cui Y."/>
            <person name="Zhang H."/>
            <person name="O'Toole P.W."/>
        </authorList>
    </citation>
    <scope>NUCLEOTIDE SEQUENCE [LARGE SCALE GENOMIC DNA]</scope>
    <source>
        <strain evidence="5 6">DSM 20314</strain>
    </source>
</reference>
<evidence type="ECO:0000313" key="5">
    <source>
        <dbReference type="EMBL" id="KRK23244.1"/>
    </source>
</evidence>
<keyword evidence="1" id="KW-0805">Transcription regulation</keyword>